<dbReference type="EMBL" id="CCYD01002939">
    <property type="protein sequence ID" value="CEG48573.1"/>
    <property type="molecule type" value="Genomic_DNA"/>
</dbReference>
<dbReference type="Proteomes" id="UP000054928">
    <property type="component" value="Unassembled WGS sequence"/>
</dbReference>
<protein>
    <submittedName>
        <fullName evidence="1">Uncharacterized protein</fullName>
    </submittedName>
</protein>
<proteinExistence type="predicted"/>
<evidence type="ECO:0000313" key="2">
    <source>
        <dbReference type="Proteomes" id="UP000054928"/>
    </source>
</evidence>
<accession>A0A0P1B1F6</accession>
<reference evidence="2" key="1">
    <citation type="submission" date="2014-09" db="EMBL/GenBank/DDBJ databases">
        <authorList>
            <person name="Sharma Rahul"/>
            <person name="Thines Marco"/>
        </authorList>
    </citation>
    <scope>NUCLEOTIDE SEQUENCE [LARGE SCALE GENOMIC DNA]</scope>
</reference>
<sequence length="119" mass="13629">MSKILLCQDCITHVNLRIYLSKSHALKYNFFACFLFQVYEYLLSTSVSDNEPVMALHWNENALPHFVNAAKYIEDDVVMPKTARQHHTRLVVKDVIASLTTKASGRVRYVLLVSNSVVQ</sequence>
<dbReference type="GeneID" id="36401444"/>
<dbReference type="RefSeq" id="XP_024584942.1">
    <property type="nucleotide sequence ID" value="XM_024719665.1"/>
</dbReference>
<name>A0A0P1B1F6_PLAHL</name>
<evidence type="ECO:0000313" key="1">
    <source>
        <dbReference type="EMBL" id="CEG48573.1"/>
    </source>
</evidence>
<keyword evidence="2" id="KW-1185">Reference proteome</keyword>
<organism evidence="1 2">
    <name type="scientific">Plasmopara halstedii</name>
    <name type="common">Downy mildew of sunflower</name>
    <dbReference type="NCBI Taxonomy" id="4781"/>
    <lineage>
        <taxon>Eukaryota</taxon>
        <taxon>Sar</taxon>
        <taxon>Stramenopiles</taxon>
        <taxon>Oomycota</taxon>
        <taxon>Peronosporomycetes</taxon>
        <taxon>Peronosporales</taxon>
        <taxon>Peronosporaceae</taxon>
        <taxon>Plasmopara</taxon>
    </lineage>
</organism>
<dbReference type="AlphaFoldDB" id="A0A0P1B1F6"/>